<keyword evidence="3 7" id="KW-0812">Transmembrane</keyword>
<evidence type="ECO:0000256" key="4">
    <source>
        <dbReference type="ARBA" id="ARBA00022989"/>
    </source>
</evidence>
<dbReference type="PROSITE" id="PS50850">
    <property type="entry name" value="MFS"/>
    <property type="match status" value="1"/>
</dbReference>
<feature type="transmembrane region" description="Helical" evidence="7">
    <location>
        <begin position="329"/>
        <end position="348"/>
    </location>
</feature>
<feature type="transmembrane region" description="Helical" evidence="7">
    <location>
        <begin position="24"/>
        <end position="51"/>
    </location>
</feature>
<evidence type="ECO:0000313" key="10">
    <source>
        <dbReference type="Proteomes" id="UP001500503"/>
    </source>
</evidence>
<dbReference type="Proteomes" id="UP001500503">
    <property type="component" value="Unassembled WGS sequence"/>
</dbReference>
<protein>
    <submittedName>
        <fullName evidence="9">MFS transporter</fullName>
    </submittedName>
</protein>
<proteinExistence type="predicted"/>
<feature type="transmembrane region" description="Helical" evidence="7">
    <location>
        <begin position="301"/>
        <end position="322"/>
    </location>
</feature>
<feature type="transmembrane region" description="Helical" evidence="7">
    <location>
        <begin position="266"/>
        <end position="289"/>
    </location>
</feature>
<dbReference type="CDD" id="cd17316">
    <property type="entry name" value="MFS_SV2_like"/>
    <property type="match status" value="1"/>
</dbReference>
<dbReference type="SUPFAM" id="SSF103473">
    <property type="entry name" value="MFS general substrate transporter"/>
    <property type="match status" value="1"/>
</dbReference>
<feature type="transmembrane region" description="Helical" evidence="7">
    <location>
        <begin position="93"/>
        <end position="111"/>
    </location>
</feature>
<feature type="transmembrane region" description="Helical" evidence="7">
    <location>
        <begin position="150"/>
        <end position="170"/>
    </location>
</feature>
<comment type="caution">
    <text evidence="9">The sequence shown here is derived from an EMBL/GenBank/DDBJ whole genome shotgun (WGS) entry which is preliminary data.</text>
</comment>
<reference evidence="10" key="1">
    <citation type="journal article" date="2019" name="Int. J. Syst. Evol. Microbiol.">
        <title>The Global Catalogue of Microorganisms (GCM) 10K type strain sequencing project: providing services to taxonomists for standard genome sequencing and annotation.</title>
        <authorList>
            <consortium name="The Broad Institute Genomics Platform"/>
            <consortium name="The Broad Institute Genome Sequencing Center for Infectious Disease"/>
            <person name="Wu L."/>
            <person name="Ma J."/>
        </authorList>
    </citation>
    <scope>NUCLEOTIDE SEQUENCE [LARGE SCALE GENOMIC DNA]</scope>
    <source>
        <strain evidence="10">JCM 17933</strain>
    </source>
</reference>
<evidence type="ECO:0000256" key="3">
    <source>
        <dbReference type="ARBA" id="ARBA00022692"/>
    </source>
</evidence>
<organism evidence="9 10">
    <name type="scientific">Actinoallomurus oryzae</name>
    <dbReference type="NCBI Taxonomy" id="502180"/>
    <lineage>
        <taxon>Bacteria</taxon>
        <taxon>Bacillati</taxon>
        <taxon>Actinomycetota</taxon>
        <taxon>Actinomycetes</taxon>
        <taxon>Streptosporangiales</taxon>
        <taxon>Thermomonosporaceae</taxon>
        <taxon>Actinoallomurus</taxon>
    </lineage>
</organism>
<feature type="transmembrane region" description="Helical" evidence="7">
    <location>
        <begin position="63"/>
        <end position="84"/>
    </location>
</feature>
<dbReference type="EMBL" id="BAABHF010000069">
    <property type="protein sequence ID" value="GAA4521253.1"/>
    <property type="molecule type" value="Genomic_DNA"/>
</dbReference>
<comment type="subcellular location">
    <subcellularLocation>
        <location evidence="1">Cell membrane</location>
        <topology evidence="1">Multi-pass membrane protein</topology>
    </subcellularLocation>
</comment>
<dbReference type="PROSITE" id="PS00217">
    <property type="entry name" value="SUGAR_TRANSPORT_2"/>
    <property type="match status" value="1"/>
</dbReference>
<dbReference type="PANTHER" id="PTHR23511:SF34">
    <property type="entry name" value="SYNAPTIC VESICLE GLYCOPROTEIN 2"/>
    <property type="match status" value="1"/>
</dbReference>
<dbReference type="RefSeq" id="WP_345475653.1">
    <property type="nucleotide sequence ID" value="NZ_BAABHF010000069.1"/>
</dbReference>
<accession>A0ABP8R8P0</accession>
<evidence type="ECO:0000256" key="7">
    <source>
        <dbReference type="SAM" id="Phobius"/>
    </source>
</evidence>
<dbReference type="InterPro" id="IPR005828">
    <property type="entry name" value="MFS_sugar_transport-like"/>
</dbReference>
<evidence type="ECO:0000256" key="6">
    <source>
        <dbReference type="SAM" id="MobiDB-lite"/>
    </source>
</evidence>
<dbReference type="Pfam" id="PF00083">
    <property type="entry name" value="Sugar_tr"/>
    <property type="match status" value="1"/>
</dbReference>
<evidence type="ECO:0000256" key="1">
    <source>
        <dbReference type="ARBA" id="ARBA00004651"/>
    </source>
</evidence>
<keyword evidence="10" id="KW-1185">Reference proteome</keyword>
<keyword evidence="4 7" id="KW-1133">Transmembrane helix</keyword>
<dbReference type="Gene3D" id="1.20.1250.20">
    <property type="entry name" value="MFS general substrate transporter like domains"/>
    <property type="match status" value="1"/>
</dbReference>
<dbReference type="PANTHER" id="PTHR23511">
    <property type="entry name" value="SYNAPTIC VESICLE GLYCOPROTEIN 2"/>
    <property type="match status" value="1"/>
</dbReference>
<feature type="transmembrane region" description="Helical" evidence="7">
    <location>
        <begin position="414"/>
        <end position="437"/>
    </location>
</feature>
<feature type="compositionally biased region" description="Polar residues" evidence="6">
    <location>
        <begin position="458"/>
        <end position="471"/>
    </location>
</feature>
<gene>
    <name evidence="9" type="ORF">GCM10023191_099410</name>
</gene>
<evidence type="ECO:0000256" key="5">
    <source>
        <dbReference type="ARBA" id="ARBA00023136"/>
    </source>
</evidence>
<feature type="transmembrane region" description="Helical" evidence="7">
    <location>
        <begin position="182"/>
        <end position="200"/>
    </location>
</feature>
<keyword evidence="2" id="KW-0813">Transport</keyword>
<evidence type="ECO:0000256" key="2">
    <source>
        <dbReference type="ARBA" id="ARBA00022448"/>
    </source>
</evidence>
<sequence>MPQEPTGRSITARLDRLPLTRWHWTLIVVVGLGSFFDLYEVFLGGVLGAVLTDEWHLSTNEKSLVIASAFAGMFVGAIALGIAADRLGRRRMFLINLGLYSLFSLLTAFAPNLEVFLLLRFLGGLALGAELTLVDTYLSEFMPRHVRGRCIAWAYTIGFCGVPVAAFLGGRFVADEHLLIDGWRWLLVFGAIGALIVWILRARLPESPRWLLAQGHPDQAEAVVTAVEQAAAVRGPLPPVQDTPDEPVTRITLAQMFGEPYRRRTVMLWVFQILQTVGYYGFGSLAPVVLGAKGFDVVQSLGYAALSFLGYPIGSALSVPIIERIERKWLIVGSALVMAVTGLMFGYARDAALIVTAGFLLTCASNVFSNAFHTYQAEIFPTGIRSSAISVAYSLSRATSAVLPFIALNALDHLGAGTVFTGSAVILVILCLDVAVLGPRSTGHRLETAERPAPHPGGTSSASEDPAPSSG</sequence>
<feature type="transmembrane region" description="Helical" evidence="7">
    <location>
        <begin position="117"/>
        <end position="138"/>
    </location>
</feature>
<evidence type="ECO:0000313" key="9">
    <source>
        <dbReference type="EMBL" id="GAA4521253.1"/>
    </source>
</evidence>
<feature type="region of interest" description="Disordered" evidence="6">
    <location>
        <begin position="445"/>
        <end position="471"/>
    </location>
</feature>
<keyword evidence="5 7" id="KW-0472">Membrane</keyword>
<feature type="transmembrane region" description="Helical" evidence="7">
    <location>
        <begin position="387"/>
        <end position="408"/>
    </location>
</feature>
<feature type="transmembrane region" description="Helical" evidence="7">
    <location>
        <begin position="354"/>
        <end position="375"/>
    </location>
</feature>
<dbReference type="InterPro" id="IPR036259">
    <property type="entry name" value="MFS_trans_sf"/>
</dbReference>
<name>A0ABP8R8P0_9ACTN</name>
<dbReference type="InterPro" id="IPR005829">
    <property type="entry name" value="Sugar_transporter_CS"/>
</dbReference>
<dbReference type="InterPro" id="IPR020846">
    <property type="entry name" value="MFS_dom"/>
</dbReference>
<evidence type="ECO:0000259" key="8">
    <source>
        <dbReference type="PROSITE" id="PS50850"/>
    </source>
</evidence>
<feature type="domain" description="Major facilitator superfamily (MFS) profile" evidence="8">
    <location>
        <begin position="26"/>
        <end position="442"/>
    </location>
</feature>